<sequence length="333" mass="38123">MVTSAPTELDLKRTSFILSPEERALGSRLENEIHLLYQRLNFRASALTYDTTGEEENEPFLEARVHQRMVPAFRLASLLLEFSLPFLTKVFCADLVFVGEQYAFDPVYQCTDEDIQHVRDLLLQWADRTRFYCRTPDLPSASNKSTTEATSEVRTGGRPFPTPARSLISISNRTIDFFSQENYDEIDAETKTSRLVQLAFVLVHEQAHAVFCHRWAEDPQLSQDCRDFISRVTPREPMYHMQMDQRYHELGFALQAWIHGGSVLSRGKDLVFVKYPGDVLSEATTASRYGFRGNLLSPEFWRAVRAAPRPTTYWNSVTVPLGWLGQAMAEHAS</sequence>
<evidence type="ECO:0000313" key="2">
    <source>
        <dbReference type="EMBL" id="KKY32526.1"/>
    </source>
</evidence>
<evidence type="ECO:0000313" key="3">
    <source>
        <dbReference type="Proteomes" id="UP000034680"/>
    </source>
</evidence>
<dbReference type="OrthoDB" id="10254945at2759"/>
<protein>
    <submittedName>
        <fullName evidence="2">Uncharacterized protein</fullName>
    </submittedName>
</protein>
<comment type="caution">
    <text evidence="2">The sequence shown here is derived from an EMBL/GenBank/DDBJ whole genome shotgun (WGS) entry which is preliminary data.</text>
</comment>
<organism evidence="2 3">
    <name type="scientific">Diaporthe ampelina</name>
    <dbReference type="NCBI Taxonomy" id="1214573"/>
    <lineage>
        <taxon>Eukaryota</taxon>
        <taxon>Fungi</taxon>
        <taxon>Dikarya</taxon>
        <taxon>Ascomycota</taxon>
        <taxon>Pezizomycotina</taxon>
        <taxon>Sordariomycetes</taxon>
        <taxon>Sordariomycetidae</taxon>
        <taxon>Diaporthales</taxon>
        <taxon>Diaporthaceae</taxon>
        <taxon>Diaporthe</taxon>
    </lineage>
</organism>
<dbReference type="Proteomes" id="UP000034680">
    <property type="component" value="Unassembled WGS sequence"/>
</dbReference>
<keyword evidence="3" id="KW-1185">Reference proteome</keyword>
<proteinExistence type="predicted"/>
<gene>
    <name evidence="2" type="ORF">UCDDA912_g07506</name>
</gene>
<dbReference type="AlphaFoldDB" id="A0A0G2FEG3"/>
<dbReference type="EMBL" id="LCUC01000298">
    <property type="protein sequence ID" value="KKY32526.1"/>
    <property type="molecule type" value="Genomic_DNA"/>
</dbReference>
<reference evidence="2 3" key="1">
    <citation type="submission" date="2015-05" db="EMBL/GenBank/DDBJ databases">
        <title>Distinctive expansion of gene families associated with plant cell wall degradation and secondary metabolism in the genomes of grapevine trunk pathogens.</title>
        <authorList>
            <person name="Lawrence D.P."/>
            <person name="Travadon R."/>
            <person name="Rolshausen P.E."/>
            <person name="Baumgartner K."/>
        </authorList>
    </citation>
    <scope>NUCLEOTIDE SEQUENCE [LARGE SCALE GENOMIC DNA]</scope>
    <source>
        <strain evidence="2">DA912</strain>
    </source>
</reference>
<reference evidence="2 3" key="2">
    <citation type="submission" date="2015-05" db="EMBL/GenBank/DDBJ databases">
        <authorList>
            <person name="Morales-Cruz A."/>
            <person name="Amrine K.C."/>
            <person name="Cantu D."/>
        </authorList>
    </citation>
    <scope>NUCLEOTIDE SEQUENCE [LARGE SCALE GENOMIC DNA]</scope>
    <source>
        <strain evidence="2">DA912</strain>
    </source>
</reference>
<feature type="compositionally biased region" description="Polar residues" evidence="1">
    <location>
        <begin position="140"/>
        <end position="153"/>
    </location>
</feature>
<feature type="region of interest" description="Disordered" evidence="1">
    <location>
        <begin position="139"/>
        <end position="163"/>
    </location>
</feature>
<evidence type="ECO:0000256" key="1">
    <source>
        <dbReference type="SAM" id="MobiDB-lite"/>
    </source>
</evidence>
<accession>A0A0G2FEG3</accession>
<name>A0A0G2FEG3_9PEZI</name>